<evidence type="ECO:0000313" key="9">
    <source>
        <dbReference type="EMBL" id="AZQ43612.1"/>
    </source>
</evidence>
<dbReference type="Proteomes" id="UP000279600">
    <property type="component" value="Chromosome"/>
</dbReference>
<evidence type="ECO:0000256" key="2">
    <source>
        <dbReference type="ARBA" id="ARBA00022475"/>
    </source>
</evidence>
<evidence type="ECO:0000313" key="10">
    <source>
        <dbReference type="Proteomes" id="UP000279600"/>
    </source>
</evidence>
<feature type="transmembrane region" description="Helical" evidence="6">
    <location>
        <begin position="419"/>
        <end position="441"/>
    </location>
</feature>
<comment type="subcellular location">
    <subcellularLocation>
        <location evidence="1">Cell membrane</location>
        <topology evidence="1">Multi-pass membrane protein</topology>
    </subcellularLocation>
</comment>
<keyword evidence="3 6" id="KW-0812">Transmembrane</keyword>
<dbReference type="InterPro" id="IPR025405">
    <property type="entry name" value="DUF4131"/>
</dbReference>
<dbReference type="AlphaFoldDB" id="A0A3S9MWU6"/>
<dbReference type="PANTHER" id="PTHR30619:SF1">
    <property type="entry name" value="RECOMBINATION PROTEIN 2"/>
    <property type="match status" value="1"/>
</dbReference>
<dbReference type="InterPro" id="IPR004477">
    <property type="entry name" value="ComEC_N"/>
</dbReference>
<feature type="transmembrane region" description="Helical" evidence="6">
    <location>
        <begin position="518"/>
        <end position="535"/>
    </location>
</feature>
<dbReference type="PANTHER" id="PTHR30619">
    <property type="entry name" value="DNA INTERNALIZATION/COMPETENCE PROTEIN COMEC/REC2"/>
    <property type="match status" value="1"/>
</dbReference>
<sequence>MRWLDYPLYRLLGFFVLGIISARFLEFDLLQLGAVSIVLFIAFLTSFFIFRFSVVSKWIFTLSSSLLFTVIGFCLYQIQTEVFPENHLSQLEQTSAEQLIDFTLTQQLATNQYNHRFYAKLHSVGGTQVSGSILVLFKKTDSVAVKVGSRLIAFDDINAASDGRNPGDFNYKEYLKSIDVYGQVYVDLPKILSVSSKTDLPWYVQLRNTLLEKLESSELKAQPRAMIEALILGQRQNVDPAVSRSFRDAGVIHILALSGLHVGIILLILRFATRWMHRLPYGRWLQAALLIVLLWCFAFLTGMSPSITRAVTMFSFVALGLAFKKKPSVFHSLTASALFLLVLDPRLLFQVGFQLSYTAVLGIVLLQPLFLSLFPKKRNFLYRLLINTFCVTLAAQLAVAPLSAFYFHQLPVSFIIGNMLLLPVLPIIIGLSILFFVTLLSNIPTSEFAVILNYIFETIIEVISVIGSWTSLIIKDIYLDSWQVVLIYIAMLGLALFIKPHVARSKKEQFILVKPNNMLHVSLVALILLIGVSLYDSMKDEEYFMVLHQSRASAITIANKDQAQLYCAAGNMESQRRANSIKRLSNVSFLQGKHIVIDSLPNLVSYGDRSILIIDESSVLGALDQVPEDAILLLQGSPKINLEELIMKVQPQIIISDGSNYPSDVKRWTATCEKMNVKFFNTYNDGAIDLLKL</sequence>
<gene>
    <name evidence="9" type="ORF">EJ995_04945</name>
</gene>
<keyword evidence="5 6" id="KW-0472">Membrane</keyword>
<evidence type="ECO:0000256" key="4">
    <source>
        <dbReference type="ARBA" id="ARBA00022989"/>
    </source>
</evidence>
<dbReference type="InterPro" id="IPR052159">
    <property type="entry name" value="Competence_DNA_uptake"/>
</dbReference>
<protein>
    <submittedName>
        <fullName evidence="9">ComEC family competence protein</fullName>
    </submittedName>
</protein>
<dbReference type="EMBL" id="CP034549">
    <property type="protein sequence ID" value="AZQ43612.1"/>
    <property type="molecule type" value="Genomic_DNA"/>
</dbReference>
<evidence type="ECO:0000256" key="5">
    <source>
        <dbReference type="ARBA" id="ARBA00023136"/>
    </source>
</evidence>
<feature type="transmembrane region" description="Helical" evidence="6">
    <location>
        <begin position="250"/>
        <end position="269"/>
    </location>
</feature>
<feature type="domain" description="DUF4131" evidence="8">
    <location>
        <begin position="37"/>
        <end position="189"/>
    </location>
</feature>
<dbReference type="RefSeq" id="WP_126446227.1">
    <property type="nucleotide sequence ID" value="NZ_CP034549.1"/>
</dbReference>
<feature type="transmembrane region" description="Helical" evidence="6">
    <location>
        <begin position="386"/>
        <end position="407"/>
    </location>
</feature>
<evidence type="ECO:0000256" key="6">
    <source>
        <dbReference type="SAM" id="Phobius"/>
    </source>
</evidence>
<dbReference type="GO" id="GO:0005886">
    <property type="term" value="C:plasma membrane"/>
    <property type="evidence" value="ECO:0007669"/>
    <property type="project" value="UniProtKB-SubCell"/>
</dbReference>
<evidence type="ECO:0000256" key="3">
    <source>
        <dbReference type="ARBA" id="ARBA00022692"/>
    </source>
</evidence>
<name>A0A3S9MWU6_9FLAO</name>
<dbReference type="OrthoDB" id="9761531at2"/>
<evidence type="ECO:0000259" key="8">
    <source>
        <dbReference type="Pfam" id="PF13567"/>
    </source>
</evidence>
<feature type="transmembrane region" description="Helical" evidence="6">
    <location>
        <begin position="59"/>
        <end position="78"/>
    </location>
</feature>
<keyword evidence="10" id="KW-1185">Reference proteome</keyword>
<feature type="transmembrane region" description="Helical" evidence="6">
    <location>
        <begin position="448"/>
        <end position="469"/>
    </location>
</feature>
<feature type="transmembrane region" description="Helical" evidence="6">
    <location>
        <begin position="281"/>
        <end position="300"/>
    </location>
</feature>
<dbReference type="KEGG" id="noj:EJ995_04945"/>
<evidence type="ECO:0000259" key="7">
    <source>
        <dbReference type="Pfam" id="PF03772"/>
    </source>
</evidence>
<reference evidence="9 10" key="1">
    <citation type="submission" date="2018-12" db="EMBL/GenBank/DDBJ databases">
        <title>Complete genome of Nonlabens sp. MJ115.</title>
        <authorList>
            <person name="Choi H.S."/>
            <person name="Jung J."/>
        </authorList>
    </citation>
    <scope>NUCLEOTIDE SEQUENCE [LARGE SCALE GENOMIC DNA]</scope>
    <source>
        <strain evidence="9 10">MJ115</strain>
    </source>
</reference>
<dbReference type="Pfam" id="PF13567">
    <property type="entry name" value="DUF4131"/>
    <property type="match status" value="1"/>
</dbReference>
<keyword evidence="2" id="KW-1003">Cell membrane</keyword>
<dbReference type="NCBIfam" id="TIGR00360">
    <property type="entry name" value="ComEC_N-term"/>
    <property type="match status" value="1"/>
</dbReference>
<accession>A0A3S9MWU6</accession>
<feature type="transmembrane region" description="Helical" evidence="6">
    <location>
        <begin position="31"/>
        <end position="52"/>
    </location>
</feature>
<feature type="transmembrane region" description="Helical" evidence="6">
    <location>
        <begin position="355"/>
        <end position="374"/>
    </location>
</feature>
<proteinExistence type="predicted"/>
<feature type="transmembrane region" description="Helical" evidence="6">
    <location>
        <begin position="481"/>
        <end position="498"/>
    </location>
</feature>
<dbReference type="Pfam" id="PF03772">
    <property type="entry name" value="Competence"/>
    <property type="match status" value="1"/>
</dbReference>
<feature type="transmembrane region" description="Helical" evidence="6">
    <location>
        <begin position="7"/>
        <end position="25"/>
    </location>
</feature>
<keyword evidence="4 6" id="KW-1133">Transmembrane helix</keyword>
<evidence type="ECO:0000256" key="1">
    <source>
        <dbReference type="ARBA" id="ARBA00004651"/>
    </source>
</evidence>
<organism evidence="9 10">
    <name type="scientific">Nonlabens ponticola</name>
    <dbReference type="NCBI Taxonomy" id="2496866"/>
    <lineage>
        <taxon>Bacteria</taxon>
        <taxon>Pseudomonadati</taxon>
        <taxon>Bacteroidota</taxon>
        <taxon>Flavobacteriia</taxon>
        <taxon>Flavobacteriales</taxon>
        <taxon>Flavobacteriaceae</taxon>
        <taxon>Nonlabens</taxon>
    </lineage>
</organism>
<feature type="domain" description="ComEC/Rec2-related protein" evidence="7">
    <location>
        <begin position="230"/>
        <end position="497"/>
    </location>
</feature>